<evidence type="ECO:0000313" key="2">
    <source>
        <dbReference type="Proteomes" id="UP000002216"/>
    </source>
</evidence>
<dbReference type="AlphaFoldDB" id="C7LUX7"/>
<dbReference type="HOGENOM" id="CLU_074313_0_0_7"/>
<dbReference type="STRING" id="525897.Dbac_0284"/>
<gene>
    <name evidence="1" type="ordered locus">Dbac_0284</name>
</gene>
<accession>C7LUX7</accession>
<dbReference type="InterPro" id="IPR005358">
    <property type="entry name" value="Puta_zinc/iron-chelating_dom"/>
</dbReference>
<dbReference type="EMBL" id="CP001629">
    <property type="protein sequence ID" value="ACU88411.1"/>
    <property type="molecule type" value="Genomic_DNA"/>
</dbReference>
<sequence length="208" mass="23600">MTFRECQRCGTCCEKGGPALHEADLGLLEHIPMSDVVCLRRGEMAFDPRTQSLQPLSAELMKIRGKDRGWECIYFLSQAKTCSIYSHRPLECRSLFCADTAAVLEAMAVPTLSRQDMVPQESALWDCITDHENNFPVGQALRLAKAETDFAGSICSELDDLIRREIHFRQVLADRVQAADRDLWAYLGRPLWLVLLPLNPIFSRYEHA</sequence>
<evidence type="ECO:0008006" key="3">
    <source>
        <dbReference type="Google" id="ProtNLM"/>
    </source>
</evidence>
<dbReference type="Proteomes" id="UP000002216">
    <property type="component" value="Chromosome"/>
</dbReference>
<dbReference type="KEGG" id="dba:Dbac_0284"/>
<protein>
    <recommendedName>
        <fullName evidence="3">YkgJ family cysteine cluster protein</fullName>
    </recommendedName>
</protein>
<evidence type="ECO:0000313" key="1">
    <source>
        <dbReference type="EMBL" id="ACU88411.1"/>
    </source>
</evidence>
<name>C7LUX7_DESBD</name>
<dbReference type="eggNOG" id="COG0727">
    <property type="taxonomic scope" value="Bacteria"/>
</dbReference>
<organism evidence="1 2">
    <name type="scientific">Desulfomicrobium baculatum (strain DSM 4028 / VKM B-1378 / X)</name>
    <name type="common">Desulfovibrio baculatus</name>
    <dbReference type="NCBI Taxonomy" id="525897"/>
    <lineage>
        <taxon>Bacteria</taxon>
        <taxon>Pseudomonadati</taxon>
        <taxon>Thermodesulfobacteriota</taxon>
        <taxon>Desulfovibrionia</taxon>
        <taxon>Desulfovibrionales</taxon>
        <taxon>Desulfomicrobiaceae</taxon>
        <taxon>Desulfomicrobium</taxon>
    </lineage>
</organism>
<reference evidence="1 2" key="1">
    <citation type="journal article" date="2009" name="Stand. Genomic Sci.">
        <title>Complete genome sequence of Desulfomicrobium baculatum type strain (X).</title>
        <authorList>
            <person name="Copeland A."/>
            <person name="Spring S."/>
            <person name="Goker M."/>
            <person name="Schneider S."/>
            <person name="Lapidus A."/>
            <person name="Del Rio T.G."/>
            <person name="Tice H."/>
            <person name="Cheng J.F."/>
            <person name="Chen F."/>
            <person name="Nolan M."/>
            <person name="Bruce D."/>
            <person name="Goodwin L."/>
            <person name="Pitluck S."/>
            <person name="Ivanova N."/>
            <person name="Mavrommatis K."/>
            <person name="Ovchinnikova G."/>
            <person name="Pati A."/>
            <person name="Chen A."/>
            <person name="Palaniappan K."/>
            <person name="Land M."/>
            <person name="Hauser L."/>
            <person name="Chang Y.J."/>
            <person name="Jeffries C.C."/>
            <person name="Meincke L."/>
            <person name="Sims D."/>
            <person name="Brettin T."/>
            <person name="Detter J.C."/>
            <person name="Han C."/>
            <person name="Chain P."/>
            <person name="Bristow J."/>
            <person name="Eisen J.A."/>
            <person name="Markowitz V."/>
            <person name="Hugenholtz P."/>
            <person name="Kyrpides N.C."/>
            <person name="Klenk H.P."/>
            <person name="Lucas S."/>
        </authorList>
    </citation>
    <scope>NUCLEOTIDE SEQUENCE [LARGE SCALE GENOMIC DNA]</scope>
    <source>
        <strain evidence="2">DSM 4028 / VKM B-1378 / X</strain>
    </source>
</reference>
<keyword evidence="2" id="KW-1185">Reference proteome</keyword>
<dbReference type="Pfam" id="PF03692">
    <property type="entry name" value="CxxCxxCC"/>
    <property type="match status" value="1"/>
</dbReference>
<proteinExistence type="predicted"/>